<name>A0A0A8ZUB8_ARUDO</name>
<proteinExistence type="predicted"/>
<reference evidence="1" key="1">
    <citation type="submission" date="2014-09" db="EMBL/GenBank/DDBJ databases">
        <authorList>
            <person name="Magalhaes I.L.F."/>
            <person name="Oliveira U."/>
            <person name="Santos F.R."/>
            <person name="Vidigal T.H.D.A."/>
            <person name="Brescovit A.D."/>
            <person name="Santos A.J."/>
        </authorList>
    </citation>
    <scope>NUCLEOTIDE SEQUENCE</scope>
    <source>
        <tissue evidence="1">Shoot tissue taken approximately 20 cm above the soil surface</tissue>
    </source>
</reference>
<sequence>MAHCGIPGAKTSIYVNRFFTGPSMLKPI</sequence>
<organism evidence="1">
    <name type="scientific">Arundo donax</name>
    <name type="common">Giant reed</name>
    <name type="synonym">Donax arundinaceus</name>
    <dbReference type="NCBI Taxonomy" id="35708"/>
    <lineage>
        <taxon>Eukaryota</taxon>
        <taxon>Viridiplantae</taxon>
        <taxon>Streptophyta</taxon>
        <taxon>Embryophyta</taxon>
        <taxon>Tracheophyta</taxon>
        <taxon>Spermatophyta</taxon>
        <taxon>Magnoliopsida</taxon>
        <taxon>Liliopsida</taxon>
        <taxon>Poales</taxon>
        <taxon>Poaceae</taxon>
        <taxon>PACMAD clade</taxon>
        <taxon>Arundinoideae</taxon>
        <taxon>Arundineae</taxon>
        <taxon>Arundo</taxon>
    </lineage>
</organism>
<accession>A0A0A8ZUB8</accession>
<reference evidence="1" key="2">
    <citation type="journal article" date="2015" name="Data Brief">
        <title>Shoot transcriptome of the giant reed, Arundo donax.</title>
        <authorList>
            <person name="Barrero R.A."/>
            <person name="Guerrero F.D."/>
            <person name="Moolhuijzen P."/>
            <person name="Goolsby J.A."/>
            <person name="Tidwell J."/>
            <person name="Bellgard S.E."/>
            <person name="Bellgard M.I."/>
        </authorList>
    </citation>
    <scope>NUCLEOTIDE SEQUENCE</scope>
    <source>
        <tissue evidence="1">Shoot tissue taken approximately 20 cm above the soil surface</tissue>
    </source>
</reference>
<dbReference type="EMBL" id="GBRH01254906">
    <property type="protein sequence ID" value="JAD42989.1"/>
    <property type="molecule type" value="Transcribed_RNA"/>
</dbReference>
<evidence type="ECO:0000313" key="1">
    <source>
        <dbReference type="EMBL" id="JAD42989.1"/>
    </source>
</evidence>
<dbReference type="AlphaFoldDB" id="A0A0A8ZUB8"/>
<protein>
    <submittedName>
        <fullName evidence="1">Uncharacterized protein</fullName>
    </submittedName>
</protein>